<organism evidence="9 10">
    <name type="scientific">Streptococcus moroccensis</name>
    <dbReference type="NCBI Taxonomy" id="1451356"/>
    <lineage>
        <taxon>Bacteria</taxon>
        <taxon>Bacillati</taxon>
        <taxon>Bacillota</taxon>
        <taxon>Bacilli</taxon>
        <taxon>Lactobacillales</taxon>
        <taxon>Streptococcaceae</taxon>
        <taxon>Streptococcus</taxon>
    </lineage>
</organism>
<dbReference type="PANTHER" id="PTHR33778">
    <property type="entry name" value="PROTEIN MGTC"/>
    <property type="match status" value="1"/>
</dbReference>
<accession>A0ABT9YP59</accession>
<keyword evidence="5 7" id="KW-1133">Transmembrane helix</keyword>
<feature type="domain" description="MgtC/SapB/SrpB/YhiD N-terminal" evidence="8">
    <location>
        <begin position="23"/>
        <end position="144"/>
    </location>
</feature>
<feature type="transmembrane region" description="Helical" evidence="7">
    <location>
        <begin position="46"/>
        <end position="66"/>
    </location>
</feature>
<evidence type="ECO:0000259" key="8">
    <source>
        <dbReference type="Pfam" id="PF02308"/>
    </source>
</evidence>
<evidence type="ECO:0000313" key="10">
    <source>
        <dbReference type="Proteomes" id="UP001223079"/>
    </source>
</evidence>
<keyword evidence="6 7" id="KW-0472">Membrane</keyword>
<keyword evidence="3" id="KW-1003">Cell membrane</keyword>
<evidence type="ECO:0000256" key="4">
    <source>
        <dbReference type="ARBA" id="ARBA00022692"/>
    </source>
</evidence>
<name>A0ABT9YP59_9STRE</name>
<comment type="similarity">
    <text evidence="2">Belongs to the MgtC/SapB family.</text>
</comment>
<evidence type="ECO:0000313" key="9">
    <source>
        <dbReference type="EMBL" id="MDQ0221771.1"/>
    </source>
</evidence>
<dbReference type="PANTHER" id="PTHR33778:SF1">
    <property type="entry name" value="MAGNESIUM TRANSPORTER YHID-RELATED"/>
    <property type="match status" value="1"/>
</dbReference>
<keyword evidence="4 7" id="KW-0812">Transmembrane</keyword>
<dbReference type="PRINTS" id="PR01837">
    <property type="entry name" value="MGTCSAPBPROT"/>
</dbReference>
<evidence type="ECO:0000256" key="5">
    <source>
        <dbReference type="ARBA" id="ARBA00022989"/>
    </source>
</evidence>
<evidence type="ECO:0000256" key="3">
    <source>
        <dbReference type="ARBA" id="ARBA00022475"/>
    </source>
</evidence>
<evidence type="ECO:0000256" key="1">
    <source>
        <dbReference type="ARBA" id="ARBA00004651"/>
    </source>
</evidence>
<dbReference type="EMBL" id="JAUSTM010000002">
    <property type="protein sequence ID" value="MDQ0221771.1"/>
    <property type="molecule type" value="Genomic_DNA"/>
</dbReference>
<gene>
    <name evidence="9" type="ORF">J2S23_000303</name>
</gene>
<comment type="subcellular location">
    <subcellularLocation>
        <location evidence="1">Cell membrane</location>
        <topology evidence="1">Multi-pass membrane protein</topology>
    </subcellularLocation>
</comment>
<feature type="transmembrane region" description="Helical" evidence="7">
    <location>
        <begin position="20"/>
        <end position="39"/>
    </location>
</feature>
<dbReference type="InterPro" id="IPR003416">
    <property type="entry name" value="MgtC/SapB/SrpB/YhiD_fam"/>
</dbReference>
<reference evidence="9 10" key="1">
    <citation type="submission" date="2023-07" db="EMBL/GenBank/DDBJ databases">
        <title>Genomic Encyclopedia of Type Strains, Phase IV (KMG-IV): sequencing the most valuable type-strain genomes for metagenomic binning, comparative biology and taxonomic classification.</title>
        <authorList>
            <person name="Goeker M."/>
        </authorList>
    </citation>
    <scope>NUCLEOTIDE SEQUENCE [LARGE SCALE GENOMIC DNA]</scope>
    <source>
        <strain evidence="9 10">DSM 105143</strain>
    </source>
</reference>
<dbReference type="Proteomes" id="UP001223079">
    <property type="component" value="Unassembled WGS sequence"/>
</dbReference>
<evidence type="ECO:0000256" key="7">
    <source>
        <dbReference type="SAM" id="Phobius"/>
    </source>
</evidence>
<evidence type="ECO:0000256" key="2">
    <source>
        <dbReference type="ARBA" id="ARBA00009298"/>
    </source>
</evidence>
<protein>
    <submittedName>
        <fullName evidence="9">Mg2+ transporter-C (MgtC) family protein</fullName>
    </submittedName>
</protein>
<dbReference type="InterPro" id="IPR049177">
    <property type="entry name" value="MgtC_SapB_SrpB_YhiD_N"/>
</dbReference>
<dbReference type="Pfam" id="PF02308">
    <property type="entry name" value="MgtC"/>
    <property type="match status" value="1"/>
</dbReference>
<comment type="caution">
    <text evidence="9">The sequence shown here is derived from an EMBL/GenBank/DDBJ whole genome shotgun (WGS) entry which is preliminary data.</text>
</comment>
<evidence type="ECO:0000256" key="6">
    <source>
        <dbReference type="ARBA" id="ARBA00023136"/>
    </source>
</evidence>
<proteinExistence type="inferred from homology"/>
<feature type="transmembrane region" description="Helical" evidence="7">
    <location>
        <begin position="78"/>
        <end position="97"/>
    </location>
</feature>
<keyword evidence="10" id="KW-1185">Reference proteome</keyword>
<sequence length="232" mass="25423">MDFLTQPFEAIRVLTPLEMVIRIVLAILLGGIVGMERGIKNKAAGLRTFILVSLGSAIIMMTNQYIHQIYGEGDPVRMGAQVVSGIGFLGAGTIMVTTKNQIKGLTTAASLWGVAANGMAVGIGAYELAILGGIMVYLTMEVVIRLDLYIRNKSKIVDIYVEIDKKTPLDTIRQKLSEKDISIHKMEYITDKNPHDSVSPLIVGIPVTEKYSFEDICTIIESIEGVIYTERS</sequence>
<dbReference type="RefSeq" id="WP_307120998.1">
    <property type="nucleotide sequence ID" value="NZ_JAUSTM010000002.1"/>
</dbReference>
<feature type="transmembrane region" description="Helical" evidence="7">
    <location>
        <begin position="104"/>
        <end position="123"/>
    </location>
</feature>